<dbReference type="EMBL" id="HG670306">
    <property type="protein sequence ID" value="CDM86557.1"/>
    <property type="molecule type" value="Genomic_DNA"/>
</dbReference>
<evidence type="ECO:0000313" key="1">
    <source>
        <dbReference type="EMBL" id="CDM86557.1"/>
    </source>
</evidence>
<organism evidence="1">
    <name type="scientific">Triticum aestivum</name>
    <name type="common">Wheat</name>
    <dbReference type="NCBI Taxonomy" id="4565"/>
    <lineage>
        <taxon>Eukaryota</taxon>
        <taxon>Viridiplantae</taxon>
        <taxon>Streptophyta</taxon>
        <taxon>Embryophyta</taxon>
        <taxon>Tracheophyta</taxon>
        <taxon>Spermatophyta</taxon>
        <taxon>Magnoliopsida</taxon>
        <taxon>Liliopsida</taxon>
        <taxon>Poales</taxon>
        <taxon>Poaceae</taxon>
        <taxon>BOP clade</taxon>
        <taxon>Pooideae</taxon>
        <taxon>Triticodae</taxon>
        <taxon>Triticeae</taxon>
        <taxon>Triticinae</taxon>
        <taxon>Triticum</taxon>
    </lineage>
</organism>
<protein>
    <submittedName>
        <fullName evidence="1">Uncharacterized protein</fullName>
    </submittedName>
</protein>
<dbReference type="PANTHER" id="PTHR33186">
    <property type="entry name" value="OS10G0136150 PROTEIN-RELATED"/>
    <property type="match status" value="1"/>
</dbReference>
<dbReference type="PANTHER" id="PTHR33186:SF18">
    <property type="entry name" value="OS10G0136150 PROTEIN"/>
    <property type="match status" value="1"/>
</dbReference>
<accession>A0A077S814</accession>
<gene>
    <name evidence="1" type="ORF">TRAES_3BF039600180CFD_c1</name>
</gene>
<sequence length="160" mass="18775">MHFTGHANDYILKFDLESQRLALIEAPRTINDARLCFDMREIIQVVDGIVVLAILSHYYHNIQMWRREVNCQGVAKWVLWKTIDMHNIHGIPPGVEDLLCRLRYAEDTDDIFLHVGTSVYVVQLKLMQSKKLFEAHYVNRYYSFKSFYMPGDFSPLVPIP</sequence>
<proteinExistence type="predicted"/>
<dbReference type="AlphaFoldDB" id="A0A077S814"/>
<reference evidence="1" key="1">
    <citation type="journal article" date="2014" name="Science">
        <title>Structural and functional partitioning of bread wheat chromosome 3B.</title>
        <authorList>
            <person name="Choulet F."/>
            <person name="Alberti A."/>
            <person name="Theil S."/>
            <person name="Glover N."/>
            <person name="Barbe V."/>
            <person name="Daron J."/>
            <person name="Pingault L."/>
            <person name="Sourdille P."/>
            <person name="Couloux A."/>
            <person name="Paux E."/>
            <person name="Leroy P."/>
            <person name="Mangenot S."/>
            <person name="Guilhot N."/>
            <person name="Le Gouis J."/>
            <person name="Balfourier F."/>
            <person name="Alaux M."/>
            <person name="Jamilloux V."/>
            <person name="Poulain J."/>
            <person name="Durand C."/>
            <person name="Bellec A."/>
            <person name="Gaspin C."/>
            <person name="Safar J."/>
            <person name="Dolezel J."/>
            <person name="Rogers J."/>
            <person name="Vandepoele K."/>
            <person name="Aury J.M."/>
            <person name="Mayer K."/>
            <person name="Berges H."/>
            <person name="Quesneville H."/>
            <person name="Wincker P."/>
            <person name="Feuillet C."/>
        </authorList>
    </citation>
    <scope>NUCLEOTIDE SEQUENCE</scope>
</reference>
<dbReference type="HOGENOM" id="CLU_017945_3_2_1"/>
<name>A0A077S814_WHEAT</name>